<evidence type="ECO:0000313" key="2">
    <source>
        <dbReference type="EMBL" id="ACL17835.1"/>
    </source>
</evidence>
<feature type="transmembrane region" description="Helical" evidence="1">
    <location>
        <begin position="67"/>
        <end position="87"/>
    </location>
</feature>
<dbReference type="Proteomes" id="UP000002457">
    <property type="component" value="Chromosome"/>
</dbReference>
<sequence length="146" mass="15110">MSSPNTTQTTITAISAPVSISSTPEATHTVGGTTAGTGFAYAPLNSAVMGEAPLKDRGATSGLIKMMSNLGSSLGVALVMLVTTVAAESKMAQTAVHMLSSTEMARAFDLVFFFLMCTVVLGIVLMLLVKEHDTGYSTEGEPVTPY</sequence>
<dbReference type="RefSeq" id="WP_012619154.1">
    <property type="nucleotide sequence ID" value="NC_011832.1"/>
</dbReference>
<organism evidence="2 3">
    <name type="scientific">Methanosphaerula palustris (strain ATCC BAA-1556 / DSM 19958 / E1-9c)</name>
    <dbReference type="NCBI Taxonomy" id="521011"/>
    <lineage>
        <taxon>Archaea</taxon>
        <taxon>Methanobacteriati</taxon>
        <taxon>Methanobacteriota</taxon>
        <taxon>Stenosarchaea group</taxon>
        <taxon>Methanomicrobia</taxon>
        <taxon>Methanomicrobiales</taxon>
        <taxon>Methanoregulaceae</taxon>
        <taxon>Methanosphaerula</taxon>
    </lineage>
</organism>
<dbReference type="KEGG" id="mpl:Mpal_2565"/>
<dbReference type="OrthoDB" id="117970at2157"/>
<dbReference type="Gene3D" id="1.20.1250.20">
    <property type="entry name" value="MFS general substrate transporter like domains"/>
    <property type="match status" value="1"/>
</dbReference>
<dbReference type="GeneID" id="7270692"/>
<dbReference type="SUPFAM" id="SSF103473">
    <property type="entry name" value="MFS general substrate transporter"/>
    <property type="match status" value="1"/>
</dbReference>
<keyword evidence="3" id="KW-1185">Reference proteome</keyword>
<proteinExistence type="predicted"/>
<keyword evidence="1" id="KW-0472">Membrane</keyword>
<keyword evidence="1" id="KW-0812">Transmembrane</keyword>
<reference evidence="2 3" key="1">
    <citation type="journal article" date="2015" name="Genome Announc.">
        <title>Complete Genome Sequence of Methanosphaerula palustris E1-9CT, a Hydrogenotrophic Methanogen Isolated from a Minerotrophic Fen Peatland.</title>
        <authorList>
            <person name="Cadillo-Quiroz H."/>
            <person name="Browne P."/>
            <person name="Kyrpides N."/>
            <person name="Woyke T."/>
            <person name="Goodwin L."/>
            <person name="Detter C."/>
            <person name="Yavitt J.B."/>
            <person name="Zinder S.H."/>
        </authorList>
    </citation>
    <scope>NUCLEOTIDE SEQUENCE [LARGE SCALE GENOMIC DNA]</scope>
    <source>
        <strain evidence="3">ATCC BAA-1556 / DSM 19958 / E1-9c</strain>
    </source>
</reference>
<dbReference type="InterPro" id="IPR036259">
    <property type="entry name" value="MFS_trans_sf"/>
</dbReference>
<dbReference type="HOGENOM" id="CLU_1773217_0_0_2"/>
<evidence type="ECO:0000256" key="1">
    <source>
        <dbReference type="SAM" id="Phobius"/>
    </source>
</evidence>
<protein>
    <submittedName>
        <fullName evidence="2">Uncharacterized protein</fullName>
    </submittedName>
</protein>
<keyword evidence="1" id="KW-1133">Transmembrane helix</keyword>
<dbReference type="AlphaFoldDB" id="B8GF29"/>
<name>B8GF29_METPE</name>
<dbReference type="eggNOG" id="arCOG00143">
    <property type="taxonomic scope" value="Archaea"/>
</dbReference>
<dbReference type="EMBL" id="CP001338">
    <property type="protein sequence ID" value="ACL17835.1"/>
    <property type="molecule type" value="Genomic_DNA"/>
</dbReference>
<evidence type="ECO:0000313" key="3">
    <source>
        <dbReference type="Proteomes" id="UP000002457"/>
    </source>
</evidence>
<gene>
    <name evidence="2" type="ordered locus">Mpal_2565</name>
</gene>
<feature type="transmembrane region" description="Helical" evidence="1">
    <location>
        <begin position="107"/>
        <end position="129"/>
    </location>
</feature>
<accession>B8GF29</accession>